<sequence>MSPLLGLFISLAVAAGDDPLPHQRFVADVELQTAEDLGVLLQRAQQMLVAGDFGQEDGAVVLVLHGPVLRSLLRNNYPDNQVLVNQAASLTAMGVLEVKACRTWMASNAVDPGQLQPFVDVVAYGPGEVVRLVEKEGYINF</sequence>
<name>A0A5B0X131_9GAMM</name>
<dbReference type="RefSeq" id="WP_149611507.1">
    <property type="nucleotide sequence ID" value="NZ_VTUX01000004.1"/>
</dbReference>
<proteinExistence type="predicted"/>
<organism evidence="1 2">
    <name type="scientific">Pseudohalioglobus sediminis</name>
    <dbReference type="NCBI Taxonomy" id="2606449"/>
    <lineage>
        <taxon>Bacteria</taxon>
        <taxon>Pseudomonadati</taxon>
        <taxon>Pseudomonadota</taxon>
        <taxon>Gammaproteobacteria</taxon>
        <taxon>Cellvibrionales</taxon>
        <taxon>Halieaceae</taxon>
        <taxon>Pseudohalioglobus</taxon>
    </lineage>
</organism>
<accession>A0A5B0X131</accession>
<comment type="caution">
    <text evidence="1">The sequence shown here is derived from an EMBL/GenBank/DDBJ whole genome shotgun (WGS) entry which is preliminary data.</text>
</comment>
<dbReference type="AlphaFoldDB" id="A0A5B0X131"/>
<dbReference type="Proteomes" id="UP000323708">
    <property type="component" value="Unassembled WGS sequence"/>
</dbReference>
<protein>
    <recommendedName>
        <fullName evidence="3">DsrE/DsrF-like family protein</fullName>
    </recommendedName>
</protein>
<gene>
    <name evidence="1" type="ORF">F0M18_11195</name>
</gene>
<evidence type="ECO:0000313" key="1">
    <source>
        <dbReference type="EMBL" id="KAA1192071.1"/>
    </source>
</evidence>
<dbReference type="Gene3D" id="3.40.1260.10">
    <property type="entry name" value="DsrEFH-like"/>
    <property type="match status" value="1"/>
</dbReference>
<keyword evidence="2" id="KW-1185">Reference proteome</keyword>
<dbReference type="EMBL" id="VTUX01000004">
    <property type="protein sequence ID" value="KAA1192071.1"/>
    <property type="molecule type" value="Genomic_DNA"/>
</dbReference>
<dbReference type="InterPro" id="IPR027396">
    <property type="entry name" value="DsrEFH-like"/>
</dbReference>
<evidence type="ECO:0000313" key="2">
    <source>
        <dbReference type="Proteomes" id="UP000323708"/>
    </source>
</evidence>
<evidence type="ECO:0008006" key="3">
    <source>
        <dbReference type="Google" id="ProtNLM"/>
    </source>
</evidence>
<reference evidence="1 2" key="1">
    <citation type="submission" date="2019-09" db="EMBL/GenBank/DDBJ databases">
        <authorList>
            <person name="Chen X.-Y."/>
        </authorList>
    </citation>
    <scope>NUCLEOTIDE SEQUENCE [LARGE SCALE GENOMIC DNA]</scope>
    <source>
        <strain evidence="1 2">NY5</strain>
    </source>
</reference>
<dbReference type="SUPFAM" id="SSF75169">
    <property type="entry name" value="DsrEFH-like"/>
    <property type="match status" value="1"/>
</dbReference>